<dbReference type="InterPro" id="IPR004045">
    <property type="entry name" value="Glutathione_S-Trfase_N"/>
</dbReference>
<dbReference type="InterPro" id="IPR036282">
    <property type="entry name" value="Glutathione-S-Trfase_C_sf"/>
</dbReference>
<dbReference type="GO" id="GO:0004364">
    <property type="term" value="F:glutathione transferase activity"/>
    <property type="evidence" value="ECO:0007669"/>
    <property type="project" value="TreeGrafter"/>
</dbReference>
<gene>
    <name evidence="2" type="primary">gst</name>
    <name evidence="2" type="ORF">SOCEGT47_046040</name>
</gene>
<dbReference type="OrthoDB" id="5242791at2"/>
<dbReference type="InterPro" id="IPR040079">
    <property type="entry name" value="Glutathione_S-Trfase"/>
</dbReference>
<dbReference type="Pfam" id="PF13417">
    <property type="entry name" value="GST_N_3"/>
    <property type="match status" value="1"/>
</dbReference>
<feature type="domain" description="GST N-terminal" evidence="1">
    <location>
        <begin position="1"/>
        <end position="79"/>
    </location>
</feature>
<dbReference type="AlphaFoldDB" id="A0A4P2Q4H8"/>
<dbReference type="SUPFAM" id="SSF52833">
    <property type="entry name" value="Thioredoxin-like"/>
    <property type="match status" value="1"/>
</dbReference>
<evidence type="ECO:0000259" key="1">
    <source>
        <dbReference type="PROSITE" id="PS50404"/>
    </source>
</evidence>
<evidence type="ECO:0000313" key="3">
    <source>
        <dbReference type="Proteomes" id="UP000295781"/>
    </source>
</evidence>
<evidence type="ECO:0000313" key="2">
    <source>
        <dbReference type="EMBL" id="AUX24071.1"/>
    </source>
</evidence>
<dbReference type="PANTHER" id="PTHR42673:SF4">
    <property type="entry name" value="MALEYLACETOACETATE ISOMERASE"/>
    <property type="match status" value="1"/>
</dbReference>
<dbReference type="CDD" id="cd00570">
    <property type="entry name" value="GST_N_family"/>
    <property type="match status" value="1"/>
</dbReference>
<sequence length="244" mass="27263">MTLVLHRFAISHFSEKARACLDFKGLDYRVEDHFPGLDQIRVVRLSGQRKLPVLEHDGTVIADSTEIGLYLERAFPGTRSLLPADADRRNEVLALEDHLDRTLGAMAPRLLLATDPDAAVREAVKRSMSRPLAAVVTALSAGLRRARPLVPAVAQQLDEAERVVRDTLAELTRRLETSKYLVGDEPSFADIAAVTLVQPLRFPRSRYVVNPDLAGRAVVAAVAEDPAYARFFAWRDQFYRDHLQ</sequence>
<keyword evidence="2" id="KW-0808">Transferase</keyword>
<dbReference type="EMBL" id="CP012670">
    <property type="protein sequence ID" value="AUX24071.1"/>
    <property type="molecule type" value="Genomic_DNA"/>
</dbReference>
<dbReference type="Gene3D" id="1.20.1050.10">
    <property type="match status" value="1"/>
</dbReference>
<dbReference type="RefSeq" id="WP_129349689.1">
    <property type="nucleotide sequence ID" value="NZ_CP012670.1"/>
</dbReference>
<dbReference type="SFLD" id="SFLDS00019">
    <property type="entry name" value="Glutathione_Transferase_(cytos"/>
    <property type="match status" value="1"/>
</dbReference>
<dbReference type="InterPro" id="IPR036249">
    <property type="entry name" value="Thioredoxin-like_sf"/>
</dbReference>
<dbReference type="Proteomes" id="UP000295781">
    <property type="component" value="Chromosome"/>
</dbReference>
<dbReference type="SUPFAM" id="SSF47616">
    <property type="entry name" value="GST C-terminal domain-like"/>
    <property type="match status" value="1"/>
</dbReference>
<proteinExistence type="predicted"/>
<organism evidence="2 3">
    <name type="scientific">Sorangium cellulosum</name>
    <name type="common">Polyangium cellulosum</name>
    <dbReference type="NCBI Taxonomy" id="56"/>
    <lineage>
        <taxon>Bacteria</taxon>
        <taxon>Pseudomonadati</taxon>
        <taxon>Myxococcota</taxon>
        <taxon>Polyangia</taxon>
        <taxon>Polyangiales</taxon>
        <taxon>Polyangiaceae</taxon>
        <taxon>Sorangium</taxon>
    </lineage>
</organism>
<accession>A0A4P2Q4H8</accession>
<dbReference type="PROSITE" id="PS50404">
    <property type="entry name" value="GST_NTER"/>
    <property type="match status" value="1"/>
</dbReference>
<name>A0A4P2Q4H8_SORCE</name>
<dbReference type="PANTHER" id="PTHR42673">
    <property type="entry name" value="MALEYLACETOACETATE ISOMERASE"/>
    <property type="match status" value="1"/>
</dbReference>
<dbReference type="GO" id="GO:0006559">
    <property type="term" value="P:L-phenylalanine catabolic process"/>
    <property type="evidence" value="ECO:0007669"/>
    <property type="project" value="TreeGrafter"/>
</dbReference>
<dbReference type="GO" id="GO:0006749">
    <property type="term" value="P:glutathione metabolic process"/>
    <property type="evidence" value="ECO:0007669"/>
    <property type="project" value="TreeGrafter"/>
</dbReference>
<dbReference type="Pfam" id="PF13410">
    <property type="entry name" value="GST_C_2"/>
    <property type="match status" value="1"/>
</dbReference>
<dbReference type="Gene3D" id="3.40.30.10">
    <property type="entry name" value="Glutaredoxin"/>
    <property type="match status" value="1"/>
</dbReference>
<protein>
    <submittedName>
        <fullName evidence="2">Glutathione S-transferase</fullName>
    </submittedName>
</protein>
<dbReference type="GO" id="GO:0016034">
    <property type="term" value="F:maleylacetoacetate isomerase activity"/>
    <property type="evidence" value="ECO:0007669"/>
    <property type="project" value="TreeGrafter"/>
</dbReference>
<reference evidence="2 3" key="1">
    <citation type="submission" date="2015-09" db="EMBL/GenBank/DDBJ databases">
        <title>Sorangium comparison.</title>
        <authorList>
            <person name="Zaburannyi N."/>
            <person name="Bunk B."/>
            <person name="Overmann J."/>
            <person name="Mueller R."/>
        </authorList>
    </citation>
    <scope>NUCLEOTIDE SEQUENCE [LARGE SCALE GENOMIC DNA]</scope>
    <source>
        <strain evidence="2 3">So ceGT47</strain>
    </source>
</reference>